<accession>A0ACC1I0L8</accession>
<evidence type="ECO:0000313" key="2">
    <source>
        <dbReference type="Proteomes" id="UP001150581"/>
    </source>
</evidence>
<evidence type="ECO:0000313" key="1">
    <source>
        <dbReference type="EMBL" id="KAJ1879284.1"/>
    </source>
</evidence>
<feature type="non-terminal residue" evidence="1">
    <location>
        <position position="1"/>
    </location>
</feature>
<protein>
    <submittedName>
        <fullName evidence="1">GTPase-activating protein</fullName>
    </submittedName>
</protein>
<dbReference type="EMBL" id="JANBPG010003758">
    <property type="protein sequence ID" value="KAJ1879284.1"/>
    <property type="molecule type" value="Genomic_DNA"/>
</dbReference>
<reference evidence="1" key="1">
    <citation type="submission" date="2022-07" db="EMBL/GenBank/DDBJ databases">
        <title>Phylogenomic reconstructions and comparative analyses of Kickxellomycotina fungi.</title>
        <authorList>
            <person name="Reynolds N.K."/>
            <person name="Stajich J.E."/>
            <person name="Barry K."/>
            <person name="Grigoriev I.V."/>
            <person name="Crous P."/>
            <person name="Smith M.E."/>
        </authorList>
    </citation>
    <scope>NUCLEOTIDE SEQUENCE</scope>
    <source>
        <strain evidence="1">Benny 63K</strain>
    </source>
</reference>
<sequence>FAFRWMNCLLMRELSLDCVVRVWDTYLAEGGGAQGFSAFHTYVCAAFLLRWSRELRAMDFQEIMVFLQRPPTAAWTDRDVELLLSEAYVIKCLYDGSPSHLR</sequence>
<keyword evidence="2" id="KW-1185">Reference proteome</keyword>
<proteinExistence type="predicted"/>
<dbReference type="Proteomes" id="UP001150581">
    <property type="component" value="Unassembled WGS sequence"/>
</dbReference>
<name>A0ACC1I0L8_9FUNG</name>
<organism evidence="1 2">
    <name type="scientific">Kickxella alabastrina</name>
    <dbReference type="NCBI Taxonomy" id="61397"/>
    <lineage>
        <taxon>Eukaryota</taxon>
        <taxon>Fungi</taxon>
        <taxon>Fungi incertae sedis</taxon>
        <taxon>Zoopagomycota</taxon>
        <taxon>Kickxellomycotina</taxon>
        <taxon>Kickxellomycetes</taxon>
        <taxon>Kickxellales</taxon>
        <taxon>Kickxellaceae</taxon>
        <taxon>Kickxella</taxon>
    </lineage>
</organism>
<comment type="caution">
    <text evidence="1">The sequence shown here is derived from an EMBL/GenBank/DDBJ whole genome shotgun (WGS) entry which is preliminary data.</text>
</comment>
<gene>
    <name evidence="1" type="primary">GYP1_3</name>
    <name evidence="1" type="ORF">LPJ66_011724</name>
</gene>